<evidence type="ECO:0008006" key="3">
    <source>
        <dbReference type="Google" id="ProtNLM"/>
    </source>
</evidence>
<dbReference type="SUPFAM" id="SSF53098">
    <property type="entry name" value="Ribonuclease H-like"/>
    <property type="match status" value="1"/>
</dbReference>
<reference evidence="1" key="2">
    <citation type="submission" date="2025-08" db="UniProtKB">
        <authorList>
            <consortium name="Ensembl"/>
        </authorList>
    </citation>
    <scope>IDENTIFICATION</scope>
</reference>
<proteinExistence type="predicted"/>
<dbReference type="AlphaFoldDB" id="H2ZXQ9"/>
<accession>H2ZXQ9</accession>
<keyword evidence="2" id="KW-1185">Reference proteome</keyword>
<dbReference type="EMBL" id="AFYH01222156">
    <property type="status" value="NOT_ANNOTATED_CDS"/>
    <property type="molecule type" value="Genomic_DNA"/>
</dbReference>
<protein>
    <recommendedName>
        <fullName evidence="3">DUF4371 domain-containing protein</fullName>
    </recommendedName>
</protein>
<evidence type="ECO:0000313" key="2">
    <source>
        <dbReference type="Proteomes" id="UP000008672"/>
    </source>
</evidence>
<organism evidence="1 2">
    <name type="scientific">Latimeria chalumnae</name>
    <name type="common">Coelacanth</name>
    <dbReference type="NCBI Taxonomy" id="7897"/>
    <lineage>
        <taxon>Eukaryota</taxon>
        <taxon>Metazoa</taxon>
        <taxon>Chordata</taxon>
        <taxon>Craniata</taxon>
        <taxon>Vertebrata</taxon>
        <taxon>Euteleostomi</taxon>
        <taxon>Coelacanthiformes</taxon>
        <taxon>Coelacanthidae</taxon>
        <taxon>Latimeria</taxon>
    </lineage>
</organism>
<dbReference type="Ensembl" id="ENSLACT00000002197.1">
    <property type="protein sequence ID" value="ENSLACP00000002180.1"/>
    <property type="gene ID" value="ENSLACG00000001949.1"/>
</dbReference>
<evidence type="ECO:0000313" key="1">
    <source>
        <dbReference type="Ensembl" id="ENSLACP00000002180.1"/>
    </source>
</evidence>
<reference evidence="2" key="1">
    <citation type="submission" date="2011-08" db="EMBL/GenBank/DDBJ databases">
        <title>The draft genome of Latimeria chalumnae.</title>
        <authorList>
            <person name="Di Palma F."/>
            <person name="Alfoldi J."/>
            <person name="Johnson J."/>
            <person name="Berlin A."/>
            <person name="Gnerre S."/>
            <person name="Jaffe D."/>
            <person name="MacCallum I."/>
            <person name="Young S."/>
            <person name="Walker B.J."/>
            <person name="Lander E."/>
            <person name="Lindblad-Toh K."/>
        </authorList>
    </citation>
    <scope>NUCLEOTIDE SEQUENCE [LARGE SCALE GENOMIC DNA]</scope>
    <source>
        <strain evidence="2">Wild caught</strain>
    </source>
</reference>
<dbReference type="eggNOG" id="ENOG502R035">
    <property type="taxonomic scope" value="Eukaryota"/>
</dbReference>
<sequence length="661" mass="75506">PDVWNVKQQKELSERYPWLFSNKKKLCCSYYKETKSLGPLKEKGVHLSEEWIGCHVEPLGEKRETQFLPEVKLTKKHYESAAHILATEIMETRQSKLLEKSTNKTVANLMNVTEPVFRTAYYIAKSNRPFTDHEDLIKLQKLNGVNLGTILHSHFTATAIIHHIAAQMRKKIVEKLVSSTAKIAVLIDESSTQGKKSVLTVHLKADIGNGEPVFIFLNLVELEAQTSEAMTNAFLKCLKTSGFTDEYLQDNWIVFVSDGASVMLGTQSGVATRLCESYPNLFSWHCLNHRLELAVADAIEEVTAINHFRIFMDSIYSLYSQSNKNQRELSEVCYDFGMQCLRIGRVLNVRWVASSFRTVRAVWKSFRALCKHFQTAAGDTKCDGRDCNKYRELYERLRSTEFLCDLGLLYDVLQELSALSLELQKQSMTLPQCETLIKRTIRVLGSFKDEPGDKLNEALKAKESGNFSSVVLKSNTKIKSINRSQFLQSLINNMNKRISSSFPNNATVLEDLKVLDKTMWLGEKNIRFGEKEVSRLARRFRLDEQQAIRGMRAFVEGESEPENLKPLLVAIKTIPCSTAECERDFSLMNIIVTDLRATLSTNNISNLMFVNINGPPLELWNPKEYVKSWLMKPQSAINKQSRVVQEKAVHDDDRYALWQLL</sequence>
<dbReference type="InParanoid" id="H2ZXQ9"/>
<dbReference type="HOGENOM" id="CLU_015859_0_0_1"/>
<gene>
    <name evidence="1" type="primary">LOC102361053</name>
</gene>
<dbReference type="InterPro" id="IPR012337">
    <property type="entry name" value="RNaseH-like_sf"/>
</dbReference>
<dbReference type="Proteomes" id="UP000008672">
    <property type="component" value="Unassembled WGS sequence"/>
</dbReference>
<dbReference type="GeneTree" id="ENSGT00940000162903"/>
<dbReference type="PANTHER" id="PTHR46880:SF8">
    <property type="entry name" value="E3 SUMO-PROTEIN LIGASE KIAA1586"/>
    <property type="match status" value="1"/>
</dbReference>
<name>H2ZXQ9_LATCH</name>
<reference evidence="1" key="3">
    <citation type="submission" date="2025-09" db="UniProtKB">
        <authorList>
            <consortium name="Ensembl"/>
        </authorList>
    </citation>
    <scope>IDENTIFICATION</scope>
</reference>
<dbReference type="OMA" id="YTHEAKC"/>
<dbReference type="PANTHER" id="PTHR46880">
    <property type="entry name" value="RAS-ASSOCIATING DOMAIN-CONTAINING PROTEIN"/>
    <property type="match status" value="1"/>
</dbReference>
<dbReference type="FunCoup" id="H2ZXQ9">
    <property type="interactions" value="135"/>
</dbReference>